<gene>
    <name evidence="8" type="ORF">EHUX00137_LOCUS28049</name>
</gene>
<dbReference type="GO" id="GO:0016020">
    <property type="term" value="C:membrane"/>
    <property type="evidence" value="ECO:0007669"/>
    <property type="project" value="UniProtKB-SubCell"/>
</dbReference>
<evidence type="ECO:0008006" key="9">
    <source>
        <dbReference type="Google" id="ProtNLM"/>
    </source>
</evidence>
<evidence type="ECO:0000256" key="3">
    <source>
        <dbReference type="ARBA" id="ARBA00023136"/>
    </source>
</evidence>
<evidence type="ECO:0000256" key="4">
    <source>
        <dbReference type="PROSITE-ProRule" id="PRU00282"/>
    </source>
</evidence>
<proteinExistence type="inferred from homology"/>
<feature type="repeat" description="Solcar" evidence="4">
    <location>
        <begin position="186"/>
        <end position="267"/>
    </location>
</feature>
<dbReference type="EMBL" id="HBIR01035954">
    <property type="protein sequence ID" value="CAE0566865.1"/>
    <property type="molecule type" value="Transcribed_RNA"/>
</dbReference>
<dbReference type="SUPFAM" id="SSF103506">
    <property type="entry name" value="Mitochondrial carrier"/>
    <property type="match status" value="1"/>
</dbReference>
<evidence type="ECO:0000256" key="5">
    <source>
        <dbReference type="RuleBase" id="RU000488"/>
    </source>
</evidence>
<dbReference type="Pfam" id="PF00153">
    <property type="entry name" value="Mito_carr"/>
    <property type="match status" value="2"/>
</dbReference>
<accession>A0A7S3SXT4</accession>
<name>A0A7S3SXT4_EMIHU</name>
<feature type="transmembrane region" description="Helical" evidence="7">
    <location>
        <begin position="237"/>
        <end position="260"/>
    </location>
</feature>
<keyword evidence="5" id="KW-0813">Transport</keyword>
<comment type="subcellular location">
    <subcellularLocation>
        <location evidence="1">Membrane</location>
        <topology evidence="1">Multi-pass membrane protein</topology>
    </subcellularLocation>
</comment>
<comment type="similarity">
    <text evidence="5">Belongs to the mitochondrial carrier (TC 2.A.29) family.</text>
</comment>
<evidence type="ECO:0000256" key="2">
    <source>
        <dbReference type="ARBA" id="ARBA00022692"/>
    </source>
</evidence>
<evidence type="ECO:0000313" key="8">
    <source>
        <dbReference type="EMBL" id="CAE0566865.1"/>
    </source>
</evidence>
<keyword evidence="3 4" id="KW-0472">Membrane</keyword>
<dbReference type="AlphaFoldDB" id="A0A7S3SXT4"/>
<dbReference type="InterPro" id="IPR018108">
    <property type="entry name" value="MCP_transmembrane"/>
</dbReference>
<evidence type="ECO:0000256" key="1">
    <source>
        <dbReference type="ARBA" id="ARBA00004141"/>
    </source>
</evidence>
<reference evidence="8" key="1">
    <citation type="submission" date="2021-01" db="EMBL/GenBank/DDBJ databases">
        <authorList>
            <person name="Corre E."/>
            <person name="Pelletier E."/>
            <person name="Niang G."/>
            <person name="Scheremetjew M."/>
            <person name="Finn R."/>
            <person name="Kale V."/>
            <person name="Holt S."/>
            <person name="Cochrane G."/>
            <person name="Meng A."/>
            <person name="Brown T."/>
            <person name="Cohen L."/>
        </authorList>
    </citation>
    <scope>NUCLEOTIDE SEQUENCE</scope>
    <source>
        <strain evidence="8">379</strain>
    </source>
</reference>
<dbReference type="InterPro" id="IPR023395">
    <property type="entry name" value="MCP_dom_sf"/>
</dbReference>
<evidence type="ECO:0000256" key="7">
    <source>
        <dbReference type="SAM" id="Phobius"/>
    </source>
</evidence>
<feature type="transmembrane region" description="Helical" evidence="7">
    <location>
        <begin position="97"/>
        <end position="118"/>
    </location>
</feature>
<dbReference type="PROSITE" id="PS50920">
    <property type="entry name" value="SOLCAR"/>
    <property type="match status" value="1"/>
</dbReference>
<dbReference type="PANTHER" id="PTHR47567:SF1">
    <property type="entry name" value="NAD-DEPENDENT EPIMERASE_DEHYDRATASE DOMAIN-CONTAINING PROTEIN"/>
    <property type="match status" value="1"/>
</dbReference>
<evidence type="ECO:0000256" key="6">
    <source>
        <dbReference type="SAM" id="MobiDB-lite"/>
    </source>
</evidence>
<organism evidence="8">
    <name type="scientific">Emiliania huxleyi</name>
    <name type="common">Coccolithophore</name>
    <name type="synonym">Pontosphaera huxleyi</name>
    <dbReference type="NCBI Taxonomy" id="2903"/>
    <lineage>
        <taxon>Eukaryota</taxon>
        <taxon>Haptista</taxon>
        <taxon>Haptophyta</taxon>
        <taxon>Prymnesiophyceae</taxon>
        <taxon>Isochrysidales</taxon>
        <taxon>Noelaerhabdaceae</taxon>
        <taxon>Emiliania</taxon>
    </lineage>
</organism>
<feature type="transmembrane region" description="Helical" evidence="7">
    <location>
        <begin position="280"/>
        <end position="301"/>
    </location>
</feature>
<keyword evidence="7" id="KW-1133">Transmembrane helix</keyword>
<sequence length="364" mass="38744">MPLDAKGRQKIASTNPDSAEEASLLEKAAASDDPSVLAGEARPSPSPLLLPARGVFAAFVLLVVIIGWLSARYGPPAKERRPAGSVGEIVYSASRKALGGGLSGAAAGVAQVILLMWLRTTMNYQYRHGSSTCAAMRTLYAQGGVPRFYQGLPYALLQTPLSRFGDTAANTGMMELFAAMAWGANVPIAVKTGCASAAGSLWRILITPLDTLKTTLQVDGAAAYKQLGDKVKREGPVVLYQGALANAVASFVGSYPWFFAFNLAMRWLPAAPVGDLLFKLVRSAVAGVIASFVSDVFSNFIRVLKTTRQTSPVTITYKEAIDQIIAKDGVIGLFTRGLGTRILTNALQASMFTVVWKYLEGRMA</sequence>
<dbReference type="PANTHER" id="PTHR47567">
    <property type="entry name" value="MITOCHONDRIAL SUBSTRATE/SOLUTE CARRIER"/>
    <property type="match status" value="1"/>
</dbReference>
<feature type="transmembrane region" description="Helical" evidence="7">
    <location>
        <begin position="50"/>
        <end position="71"/>
    </location>
</feature>
<dbReference type="Gene3D" id="1.50.40.10">
    <property type="entry name" value="Mitochondrial carrier domain"/>
    <property type="match status" value="1"/>
</dbReference>
<protein>
    <recommendedName>
        <fullName evidence="9">Mitochondrial carrier protein</fullName>
    </recommendedName>
</protein>
<feature type="region of interest" description="Disordered" evidence="6">
    <location>
        <begin position="1"/>
        <end position="22"/>
    </location>
</feature>
<keyword evidence="2 4" id="KW-0812">Transmembrane</keyword>